<dbReference type="Pfam" id="PF00356">
    <property type="entry name" value="LacI"/>
    <property type="match status" value="1"/>
</dbReference>
<dbReference type="InterPro" id="IPR046335">
    <property type="entry name" value="LacI/GalR-like_sensor"/>
</dbReference>
<dbReference type="InterPro" id="IPR028082">
    <property type="entry name" value="Peripla_BP_I"/>
</dbReference>
<name>A0A5Q2F8I4_9ACTN</name>
<dbReference type="InterPro" id="IPR010982">
    <property type="entry name" value="Lambda_DNA-bd_dom_sf"/>
</dbReference>
<keyword evidence="6" id="KW-1185">Reference proteome</keyword>
<dbReference type="Gene3D" id="3.40.50.2300">
    <property type="match status" value="2"/>
</dbReference>
<dbReference type="PANTHER" id="PTHR30146">
    <property type="entry name" value="LACI-RELATED TRANSCRIPTIONAL REPRESSOR"/>
    <property type="match status" value="1"/>
</dbReference>
<dbReference type="SUPFAM" id="SSF53822">
    <property type="entry name" value="Periplasmic binding protein-like I"/>
    <property type="match status" value="1"/>
</dbReference>
<dbReference type="EMBL" id="CP045725">
    <property type="protein sequence ID" value="QGF22978.1"/>
    <property type="molecule type" value="Genomic_DNA"/>
</dbReference>
<gene>
    <name evidence="5" type="ORF">Rai3103_04060</name>
</gene>
<dbReference type="CDD" id="cd06267">
    <property type="entry name" value="PBP1_LacI_sugar_binding-like"/>
    <property type="match status" value="1"/>
</dbReference>
<feature type="domain" description="HTH lacI-type" evidence="4">
    <location>
        <begin position="7"/>
        <end position="61"/>
    </location>
</feature>
<evidence type="ECO:0000313" key="5">
    <source>
        <dbReference type="EMBL" id="QGF22978.1"/>
    </source>
</evidence>
<accession>A0A5Q2F8I4</accession>
<protein>
    <submittedName>
        <fullName evidence="5">LacI family DNA-binding transcriptional regulator</fullName>
    </submittedName>
</protein>
<reference evidence="5 6" key="1">
    <citation type="submission" date="2019-10" db="EMBL/GenBank/DDBJ databases">
        <title>Genomic analysis of Raineyella sp. CBA3103.</title>
        <authorList>
            <person name="Roh S.W."/>
        </authorList>
    </citation>
    <scope>NUCLEOTIDE SEQUENCE [LARGE SCALE GENOMIC DNA]</scope>
    <source>
        <strain evidence="5 6">CBA3103</strain>
    </source>
</reference>
<dbReference type="Gene3D" id="1.10.260.40">
    <property type="entry name" value="lambda repressor-like DNA-binding domains"/>
    <property type="match status" value="1"/>
</dbReference>
<keyword evidence="2 5" id="KW-0238">DNA-binding</keyword>
<evidence type="ECO:0000256" key="1">
    <source>
        <dbReference type="ARBA" id="ARBA00023015"/>
    </source>
</evidence>
<dbReference type="CDD" id="cd01392">
    <property type="entry name" value="HTH_LacI"/>
    <property type="match status" value="1"/>
</dbReference>
<evidence type="ECO:0000313" key="6">
    <source>
        <dbReference type="Proteomes" id="UP000386847"/>
    </source>
</evidence>
<dbReference type="Proteomes" id="UP000386847">
    <property type="component" value="Chromosome"/>
</dbReference>
<dbReference type="RefSeq" id="WP_153571505.1">
    <property type="nucleotide sequence ID" value="NZ_CP045725.1"/>
</dbReference>
<proteinExistence type="predicted"/>
<dbReference type="AlphaFoldDB" id="A0A5Q2F8I4"/>
<dbReference type="SMART" id="SM00354">
    <property type="entry name" value="HTH_LACI"/>
    <property type="match status" value="1"/>
</dbReference>
<keyword evidence="3" id="KW-0804">Transcription</keyword>
<organism evidence="5 6">
    <name type="scientific">Raineyella fluvialis</name>
    <dbReference type="NCBI Taxonomy" id="2662261"/>
    <lineage>
        <taxon>Bacteria</taxon>
        <taxon>Bacillati</taxon>
        <taxon>Actinomycetota</taxon>
        <taxon>Actinomycetes</taxon>
        <taxon>Propionibacteriales</taxon>
        <taxon>Propionibacteriaceae</taxon>
        <taxon>Raineyella</taxon>
    </lineage>
</organism>
<evidence type="ECO:0000256" key="3">
    <source>
        <dbReference type="ARBA" id="ARBA00023163"/>
    </source>
</evidence>
<dbReference type="GO" id="GO:0003700">
    <property type="term" value="F:DNA-binding transcription factor activity"/>
    <property type="evidence" value="ECO:0007669"/>
    <property type="project" value="TreeGrafter"/>
</dbReference>
<dbReference type="KEGG" id="rain:Rai3103_04060"/>
<keyword evidence="1" id="KW-0805">Transcription regulation</keyword>
<dbReference type="GO" id="GO:0000976">
    <property type="term" value="F:transcription cis-regulatory region binding"/>
    <property type="evidence" value="ECO:0007669"/>
    <property type="project" value="TreeGrafter"/>
</dbReference>
<dbReference type="PROSITE" id="PS50932">
    <property type="entry name" value="HTH_LACI_2"/>
    <property type="match status" value="1"/>
</dbReference>
<sequence>MATGTRPTQVDVARLAGVSRQTVSLVVLGDPRVSAVRRRAVQEAMEQLGYRPNIAARALATRRTGFVGISLSDLGNPFHADLVEELRRHCEAAGLIPFIAPVGEEPEEESVAVGRFLQMGVDGLILVSPLVPDRELADIGRQVPTILVTRNHGPATVDLVHTDDPEGARQAASQLIDAGYDPVVYVGFERGVNGDSSEARRRGYRAAMAEAGREPVEVHVDLTPKPMLAELVRQYSAGLGLCCHNDRIALEALGVLAEWGLEPGREAGVTGFDNTTIAGYPGVSLTSVDQATGEMARRVVELIGQRLDGRVERAEVVVPARLVVRRSSGQRPAM</sequence>
<dbReference type="SUPFAM" id="SSF47413">
    <property type="entry name" value="lambda repressor-like DNA-binding domains"/>
    <property type="match status" value="1"/>
</dbReference>
<dbReference type="InterPro" id="IPR000843">
    <property type="entry name" value="HTH_LacI"/>
</dbReference>
<dbReference type="Pfam" id="PF13377">
    <property type="entry name" value="Peripla_BP_3"/>
    <property type="match status" value="1"/>
</dbReference>
<dbReference type="PANTHER" id="PTHR30146:SF109">
    <property type="entry name" value="HTH-TYPE TRANSCRIPTIONAL REGULATOR GALS"/>
    <property type="match status" value="1"/>
</dbReference>
<evidence type="ECO:0000256" key="2">
    <source>
        <dbReference type="ARBA" id="ARBA00023125"/>
    </source>
</evidence>
<evidence type="ECO:0000259" key="4">
    <source>
        <dbReference type="PROSITE" id="PS50932"/>
    </source>
</evidence>